<dbReference type="PANTHER" id="PTHR37839">
    <property type="entry name" value="NA(+)-TRANSLOCATING NADH-QUINONE REDUCTASE SUBUNIT A"/>
    <property type="match status" value="1"/>
</dbReference>
<dbReference type="NCBIfam" id="NF003761">
    <property type="entry name" value="PRK05352.1-4"/>
    <property type="match status" value="1"/>
</dbReference>
<dbReference type="PROSITE" id="PS00198">
    <property type="entry name" value="4FE4S_FER_1"/>
    <property type="match status" value="1"/>
</dbReference>
<evidence type="ECO:0000256" key="1">
    <source>
        <dbReference type="ARBA" id="ARBA00022448"/>
    </source>
</evidence>
<dbReference type="Gene3D" id="3.30.70.20">
    <property type="match status" value="1"/>
</dbReference>
<dbReference type="Pfam" id="PF11973">
    <property type="entry name" value="NQRA_SLBB"/>
    <property type="match status" value="1"/>
</dbReference>
<evidence type="ECO:0000256" key="3">
    <source>
        <dbReference type="ARBA" id="ARBA00022967"/>
    </source>
</evidence>
<dbReference type="InterPro" id="IPR022615">
    <property type="entry name" value="NqrA_C_domain"/>
</dbReference>
<dbReference type="PANTHER" id="PTHR37839:SF1">
    <property type="entry name" value="NA(+)-TRANSLOCATING NADH-QUINONE REDUCTASE SUBUNIT A"/>
    <property type="match status" value="1"/>
</dbReference>
<evidence type="ECO:0000256" key="8">
    <source>
        <dbReference type="ARBA" id="ARBA00023065"/>
    </source>
</evidence>
<dbReference type="GO" id="GO:0051536">
    <property type="term" value="F:iron-sulfur cluster binding"/>
    <property type="evidence" value="ECO:0007669"/>
    <property type="project" value="UniProtKB-KW"/>
</dbReference>
<evidence type="ECO:0000256" key="2">
    <source>
        <dbReference type="ARBA" id="ARBA00022723"/>
    </source>
</evidence>
<keyword evidence="7 11" id="KW-0915">Sodium</keyword>
<evidence type="ECO:0000259" key="12">
    <source>
        <dbReference type="PROSITE" id="PS51379"/>
    </source>
</evidence>
<evidence type="ECO:0000256" key="5">
    <source>
        <dbReference type="ARBA" id="ARBA00023014"/>
    </source>
</evidence>
<dbReference type="InterPro" id="IPR056147">
    <property type="entry name" value="NQRA_N"/>
</dbReference>
<dbReference type="GO" id="GO:0016655">
    <property type="term" value="F:oxidoreductase activity, acting on NAD(P)H, quinone or similar compound as acceptor"/>
    <property type="evidence" value="ECO:0007669"/>
    <property type="project" value="UniProtKB-UniRule"/>
</dbReference>
<dbReference type="PROSITE" id="PS51379">
    <property type="entry name" value="4FE4S_FER_2"/>
    <property type="match status" value="1"/>
</dbReference>
<dbReference type="Pfam" id="PF24836">
    <property type="entry name" value="NQRA_2nd"/>
    <property type="match status" value="1"/>
</dbReference>
<evidence type="ECO:0000256" key="9">
    <source>
        <dbReference type="ARBA" id="ARBA00023075"/>
    </source>
</evidence>
<name>A0A518AYC6_9BACT</name>
<keyword evidence="13" id="KW-0560">Oxidoreductase</keyword>
<keyword evidence="10 11" id="KW-0739">Sodium transport</keyword>
<proteinExistence type="inferred from homology"/>
<keyword evidence="3 11" id="KW-1278">Translocase</keyword>
<keyword evidence="9 11" id="KW-0830">Ubiquinone</keyword>
<gene>
    <name evidence="11 13" type="primary">nqrA</name>
    <name evidence="13" type="ORF">Pan216_05460</name>
</gene>
<feature type="domain" description="4Fe-4S ferredoxin-type" evidence="12">
    <location>
        <begin position="413"/>
        <end position="441"/>
    </location>
</feature>
<dbReference type="SUPFAM" id="SSF46548">
    <property type="entry name" value="alpha-helical ferredoxin"/>
    <property type="match status" value="1"/>
</dbReference>
<comment type="catalytic activity">
    <reaction evidence="11">
        <text>a ubiquinone + n Na(+)(in) + NADH + H(+) = a ubiquinol + n Na(+)(out) + NAD(+)</text>
        <dbReference type="Rhea" id="RHEA:47748"/>
        <dbReference type="Rhea" id="RHEA-COMP:9565"/>
        <dbReference type="Rhea" id="RHEA-COMP:9566"/>
        <dbReference type="ChEBI" id="CHEBI:15378"/>
        <dbReference type="ChEBI" id="CHEBI:16389"/>
        <dbReference type="ChEBI" id="CHEBI:17976"/>
        <dbReference type="ChEBI" id="CHEBI:29101"/>
        <dbReference type="ChEBI" id="CHEBI:57540"/>
        <dbReference type="ChEBI" id="CHEBI:57945"/>
        <dbReference type="EC" id="7.2.1.1"/>
    </reaction>
</comment>
<keyword evidence="4" id="KW-0408">Iron</keyword>
<comment type="subunit">
    <text evidence="11">Composed of six subunits; NqrA, NqrB, NqrC, NqrD, NqrE and NqrF.</text>
</comment>
<dbReference type="OrthoDB" id="9774536at2"/>
<organism evidence="13 14">
    <name type="scientific">Kolteria novifilia</name>
    <dbReference type="NCBI Taxonomy" id="2527975"/>
    <lineage>
        <taxon>Bacteria</taxon>
        <taxon>Pseudomonadati</taxon>
        <taxon>Planctomycetota</taxon>
        <taxon>Planctomycetia</taxon>
        <taxon>Kolteriales</taxon>
        <taxon>Kolteriaceae</taxon>
        <taxon>Kolteria</taxon>
    </lineage>
</organism>
<dbReference type="InterPro" id="IPR017900">
    <property type="entry name" value="4Fe4S_Fe_S_CS"/>
</dbReference>
<evidence type="ECO:0000256" key="4">
    <source>
        <dbReference type="ARBA" id="ARBA00023004"/>
    </source>
</evidence>
<evidence type="ECO:0000256" key="10">
    <source>
        <dbReference type="ARBA" id="ARBA00023201"/>
    </source>
</evidence>
<dbReference type="KEGG" id="knv:Pan216_05460"/>
<dbReference type="InterPro" id="IPR008703">
    <property type="entry name" value="NqrA"/>
</dbReference>
<dbReference type="GO" id="GO:0046872">
    <property type="term" value="F:metal ion binding"/>
    <property type="evidence" value="ECO:0007669"/>
    <property type="project" value="UniProtKB-KW"/>
</dbReference>
<evidence type="ECO:0000256" key="7">
    <source>
        <dbReference type="ARBA" id="ARBA00023053"/>
    </source>
</evidence>
<keyword evidence="5" id="KW-0411">Iron-sulfur</keyword>
<dbReference type="Proteomes" id="UP000317093">
    <property type="component" value="Chromosome"/>
</dbReference>
<dbReference type="AlphaFoldDB" id="A0A518AYC6"/>
<evidence type="ECO:0000313" key="13">
    <source>
        <dbReference type="EMBL" id="QDU59714.1"/>
    </source>
</evidence>
<dbReference type="EMBL" id="CP036279">
    <property type="protein sequence ID" value="QDU59714.1"/>
    <property type="molecule type" value="Genomic_DNA"/>
</dbReference>
<dbReference type="InterPro" id="IPR017896">
    <property type="entry name" value="4Fe4S_Fe-S-bd"/>
</dbReference>
<keyword evidence="6 11" id="KW-0520">NAD</keyword>
<evidence type="ECO:0000256" key="6">
    <source>
        <dbReference type="ARBA" id="ARBA00023027"/>
    </source>
</evidence>
<sequence length="453" mass="49712">MAEIVIDQGYDLHLAGQPDQAVLDAPLPRRVAVRPPEFYRCKMRPVVQAGDAVKVGTPLLQDKDRPELVVVSPASGTVAEVKRGARRALLEVSVDVAGRDEFEDFGSLAPNVASRQQVRELLLKAGLWPTLRQHPYGRIANPDDIPKGIFVSCFESDPFLPDANVTLEGQEEAFALGVEALKRLTDGAVHLGVEAATRVPCRAIREVRGEGVEKHRIRGPRPASNPAVQAFFVDRVKPGEVIWYLDPQDVAAIGMLVRDGHFPTDKVITLAGTGVKESDRTHYRVRRGTRASDLLDGKLVEGELRVVSGSLLTGTKIDLASCLGFYDSALVVIPEGSNRREFLGWLWPGAKRASWSRAFASALRPESEEFEVDTNLNGGHRACIQSGYCLKVCPTDVQPLFVWKAVSYGDLEEMEQLGITDCVSCGLCTYVCPSKIEIDDYIKRGLEELQKEG</sequence>
<dbReference type="InterPro" id="IPR056148">
    <property type="entry name" value="NQRA_2nd"/>
</dbReference>
<dbReference type="HAMAP" id="MF_00425">
    <property type="entry name" value="NqrA"/>
    <property type="match status" value="1"/>
</dbReference>
<reference evidence="13 14" key="1">
    <citation type="submission" date="2019-02" db="EMBL/GenBank/DDBJ databases">
        <title>Deep-cultivation of Planctomycetes and their phenomic and genomic characterization uncovers novel biology.</title>
        <authorList>
            <person name="Wiegand S."/>
            <person name="Jogler M."/>
            <person name="Boedeker C."/>
            <person name="Pinto D."/>
            <person name="Vollmers J."/>
            <person name="Rivas-Marin E."/>
            <person name="Kohn T."/>
            <person name="Peeters S.H."/>
            <person name="Heuer A."/>
            <person name="Rast P."/>
            <person name="Oberbeckmann S."/>
            <person name="Bunk B."/>
            <person name="Jeske O."/>
            <person name="Meyerdierks A."/>
            <person name="Storesund J.E."/>
            <person name="Kallscheuer N."/>
            <person name="Luecker S."/>
            <person name="Lage O.M."/>
            <person name="Pohl T."/>
            <person name="Merkel B.J."/>
            <person name="Hornburger P."/>
            <person name="Mueller R.-W."/>
            <person name="Bruemmer F."/>
            <person name="Labrenz M."/>
            <person name="Spormann A.M."/>
            <person name="Op den Camp H."/>
            <person name="Overmann J."/>
            <person name="Amann R."/>
            <person name="Jetten M.S.M."/>
            <person name="Mascher T."/>
            <person name="Medema M.H."/>
            <person name="Devos D.P."/>
            <person name="Kaster A.-K."/>
            <person name="Ovreas L."/>
            <person name="Rohde M."/>
            <person name="Galperin M.Y."/>
            <person name="Jogler C."/>
        </authorList>
    </citation>
    <scope>NUCLEOTIDE SEQUENCE [LARGE SCALE GENOMIC DNA]</scope>
    <source>
        <strain evidence="13 14">Pan216</strain>
    </source>
</reference>
<dbReference type="Pfam" id="PF05896">
    <property type="entry name" value="NQRA_N"/>
    <property type="match status" value="1"/>
</dbReference>
<evidence type="ECO:0000256" key="11">
    <source>
        <dbReference type="HAMAP-Rule" id="MF_00425"/>
    </source>
</evidence>
<dbReference type="NCBIfam" id="TIGR01936">
    <property type="entry name" value="nqrA"/>
    <property type="match status" value="1"/>
</dbReference>
<evidence type="ECO:0000313" key="14">
    <source>
        <dbReference type="Proteomes" id="UP000317093"/>
    </source>
</evidence>
<keyword evidence="8 11" id="KW-0406">Ion transport</keyword>
<keyword evidence="1 11" id="KW-0813">Transport</keyword>
<dbReference type="EC" id="7.2.1.1" evidence="11"/>
<keyword evidence="14" id="KW-1185">Reference proteome</keyword>
<accession>A0A518AYC6</accession>
<comment type="similarity">
    <text evidence="11">Belongs to the NqrA family.</text>
</comment>
<dbReference type="RefSeq" id="WP_145254424.1">
    <property type="nucleotide sequence ID" value="NZ_CP036279.1"/>
</dbReference>
<dbReference type="Pfam" id="PF12838">
    <property type="entry name" value="Fer4_7"/>
    <property type="match status" value="1"/>
</dbReference>
<comment type="function">
    <text evidence="11">NQR complex catalyzes the reduction of ubiquinone-1 to ubiquinol by two successive reactions, coupled with the transport of Na(+) ions from the cytoplasm to the periplasm. NqrA to NqrE are probably involved in the second step, the conversion of ubisemiquinone to ubiquinol.</text>
</comment>
<dbReference type="GO" id="GO:0006814">
    <property type="term" value="P:sodium ion transport"/>
    <property type="evidence" value="ECO:0007669"/>
    <property type="project" value="UniProtKB-UniRule"/>
</dbReference>
<protein>
    <recommendedName>
        <fullName evidence="11">Na(+)-translocating NADH-quinone reductase subunit A</fullName>
        <shortName evidence="11">Na(+)-NQR subunit A</shortName>
        <shortName evidence="11">Na(+)-translocating NQR subunit A</shortName>
        <ecNumber evidence="11">7.2.1.1</ecNumber>
    </recommendedName>
    <alternativeName>
        <fullName evidence="11">NQR complex subunit A</fullName>
    </alternativeName>
    <alternativeName>
        <fullName evidence="11">NQR-1 subunit A</fullName>
    </alternativeName>
</protein>
<keyword evidence="2" id="KW-0479">Metal-binding</keyword>